<evidence type="ECO:0000313" key="8">
    <source>
        <dbReference type="Proteomes" id="UP000807716"/>
    </source>
</evidence>
<dbReference type="Proteomes" id="UP000807716">
    <property type="component" value="Unassembled WGS sequence"/>
</dbReference>
<dbReference type="InterPro" id="IPR001128">
    <property type="entry name" value="Cyt_P450"/>
</dbReference>
<keyword evidence="3 5" id="KW-0479">Metal-binding</keyword>
<dbReference type="GO" id="GO:0005506">
    <property type="term" value="F:iron ion binding"/>
    <property type="evidence" value="ECO:0007669"/>
    <property type="project" value="InterPro"/>
</dbReference>
<dbReference type="PRINTS" id="PR00463">
    <property type="entry name" value="EP450I"/>
</dbReference>
<evidence type="ECO:0000256" key="6">
    <source>
        <dbReference type="RuleBase" id="RU000461"/>
    </source>
</evidence>
<keyword evidence="5 6" id="KW-0349">Heme</keyword>
<accession>A0A9P6UCK0</accession>
<evidence type="ECO:0000313" key="7">
    <source>
        <dbReference type="EMBL" id="KAG0269390.1"/>
    </source>
</evidence>
<keyword evidence="6" id="KW-0503">Monooxygenase</keyword>
<protein>
    <recommendedName>
        <fullName evidence="9">Cytochrome P450</fullName>
    </recommendedName>
</protein>
<dbReference type="InterPro" id="IPR017972">
    <property type="entry name" value="Cyt_P450_CS"/>
</dbReference>
<organism evidence="7 8">
    <name type="scientific">Actinomortierella ambigua</name>
    <dbReference type="NCBI Taxonomy" id="1343610"/>
    <lineage>
        <taxon>Eukaryota</taxon>
        <taxon>Fungi</taxon>
        <taxon>Fungi incertae sedis</taxon>
        <taxon>Mucoromycota</taxon>
        <taxon>Mortierellomycotina</taxon>
        <taxon>Mortierellomycetes</taxon>
        <taxon>Mortierellales</taxon>
        <taxon>Mortierellaceae</taxon>
        <taxon>Actinomortierella</taxon>
    </lineage>
</organism>
<dbReference type="PRINTS" id="PR00385">
    <property type="entry name" value="P450"/>
</dbReference>
<dbReference type="GO" id="GO:0004497">
    <property type="term" value="F:monooxygenase activity"/>
    <property type="evidence" value="ECO:0007669"/>
    <property type="project" value="UniProtKB-KW"/>
</dbReference>
<evidence type="ECO:0000256" key="5">
    <source>
        <dbReference type="PIRSR" id="PIRSR602401-1"/>
    </source>
</evidence>
<evidence type="ECO:0000256" key="2">
    <source>
        <dbReference type="ARBA" id="ARBA00010617"/>
    </source>
</evidence>
<evidence type="ECO:0000256" key="1">
    <source>
        <dbReference type="ARBA" id="ARBA00001971"/>
    </source>
</evidence>
<dbReference type="Pfam" id="PF00067">
    <property type="entry name" value="p450"/>
    <property type="match status" value="1"/>
</dbReference>
<dbReference type="PANTHER" id="PTHR24305">
    <property type="entry name" value="CYTOCHROME P450"/>
    <property type="match status" value="1"/>
</dbReference>
<proteinExistence type="inferred from homology"/>
<reference evidence="7" key="1">
    <citation type="journal article" date="2020" name="Fungal Divers.">
        <title>Resolving the Mortierellaceae phylogeny through synthesis of multi-gene phylogenetics and phylogenomics.</title>
        <authorList>
            <person name="Vandepol N."/>
            <person name="Liber J."/>
            <person name="Desiro A."/>
            <person name="Na H."/>
            <person name="Kennedy M."/>
            <person name="Barry K."/>
            <person name="Grigoriev I.V."/>
            <person name="Miller A.N."/>
            <person name="O'Donnell K."/>
            <person name="Stajich J.E."/>
            <person name="Bonito G."/>
        </authorList>
    </citation>
    <scope>NUCLEOTIDE SEQUENCE</scope>
    <source>
        <strain evidence="7">BC1065</strain>
    </source>
</reference>
<sequence length="423" mass="48064">MARLFGSILVTEDYPKSVIHEGFELIGQPDLFSARDKDFHRARRRLVSPAFGLAYLRTLEPIMQECIGLLIRKIDATLQDPGSANGNAHPQGHIDIYSLLNRLSFDIIGSSAFGQSFNLIENDTNPIIEQIAASLKRAWRQTFNPWMKYIIPVDYSFFNFAVERVRARRALGEKGRRSDLLQYLLDAQAREIEEGNGPTGNEAEDIRTGKLTNKAIEIEAFVFLIAGSETTSTALTWALLYLVKHQDKLKRLREEIDGATSGNPSNQLPKLEQVRKLPYLDAVLNESFRLRPVAATGIPREVPEDREMLGYKIPKGTICLAQIRQLHSDPLFFPKPDEFIPERWIPSESPFPPIQDFTFYPFSAGTRNCVGKNFAMMELRLILSAIVSTYDLEFIPGQNERYLQFITTVFVAGQYLISMKRRS</sequence>
<dbReference type="InterPro" id="IPR036396">
    <property type="entry name" value="Cyt_P450_sf"/>
</dbReference>
<dbReference type="AlphaFoldDB" id="A0A9P6UCK0"/>
<evidence type="ECO:0000256" key="4">
    <source>
        <dbReference type="ARBA" id="ARBA00023004"/>
    </source>
</evidence>
<keyword evidence="6" id="KW-0560">Oxidoreductase</keyword>
<keyword evidence="4 5" id="KW-0408">Iron</keyword>
<evidence type="ECO:0000256" key="3">
    <source>
        <dbReference type="ARBA" id="ARBA00022723"/>
    </source>
</evidence>
<dbReference type="Gene3D" id="1.10.630.10">
    <property type="entry name" value="Cytochrome P450"/>
    <property type="match status" value="1"/>
</dbReference>
<dbReference type="GO" id="GO:0016705">
    <property type="term" value="F:oxidoreductase activity, acting on paired donors, with incorporation or reduction of molecular oxygen"/>
    <property type="evidence" value="ECO:0007669"/>
    <property type="project" value="InterPro"/>
</dbReference>
<gene>
    <name evidence="7" type="ORF">DFQ27_003718</name>
</gene>
<dbReference type="PROSITE" id="PS00086">
    <property type="entry name" value="CYTOCHROME_P450"/>
    <property type="match status" value="1"/>
</dbReference>
<comment type="caution">
    <text evidence="7">The sequence shown here is derived from an EMBL/GenBank/DDBJ whole genome shotgun (WGS) entry which is preliminary data.</text>
</comment>
<evidence type="ECO:0008006" key="9">
    <source>
        <dbReference type="Google" id="ProtNLM"/>
    </source>
</evidence>
<name>A0A9P6UCK0_9FUNG</name>
<dbReference type="SUPFAM" id="SSF48264">
    <property type="entry name" value="Cytochrome P450"/>
    <property type="match status" value="1"/>
</dbReference>
<dbReference type="OrthoDB" id="1470350at2759"/>
<comment type="cofactor">
    <cofactor evidence="1 5">
        <name>heme</name>
        <dbReference type="ChEBI" id="CHEBI:30413"/>
    </cofactor>
</comment>
<feature type="binding site" description="axial binding residue" evidence="5">
    <location>
        <position position="369"/>
    </location>
    <ligand>
        <name>heme</name>
        <dbReference type="ChEBI" id="CHEBI:30413"/>
    </ligand>
    <ligandPart>
        <name>Fe</name>
        <dbReference type="ChEBI" id="CHEBI:18248"/>
    </ligandPart>
</feature>
<dbReference type="EMBL" id="JAAAJB010000026">
    <property type="protein sequence ID" value="KAG0269390.1"/>
    <property type="molecule type" value="Genomic_DNA"/>
</dbReference>
<dbReference type="InterPro" id="IPR002401">
    <property type="entry name" value="Cyt_P450_E_grp-I"/>
</dbReference>
<comment type="similarity">
    <text evidence="2 6">Belongs to the cytochrome P450 family.</text>
</comment>
<dbReference type="GO" id="GO:0020037">
    <property type="term" value="F:heme binding"/>
    <property type="evidence" value="ECO:0007669"/>
    <property type="project" value="InterPro"/>
</dbReference>
<dbReference type="InterPro" id="IPR050121">
    <property type="entry name" value="Cytochrome_P450_monoxygenase"/>
</dbReference>
<dbReference type="PANTHER" id="PTHR24305:SF166">
    <property type="entry name" value="CYTOCHROME P450 12A4, MITOCHONDRIAL-RELATED"/>
    <property type="match status" value="1"/>
</dbReference>
<keyword evidence="8" id="KW-1185">Reference proteome</keyword>